<dbReference type="Proteomes" id="UP000053244">
    <property type="component" value="Unassembled WGS sequence"/>
</dbReference>
<reference evidence="1 2" key="1">
    <citation type="submission" date="2015-10" db="EMBL/GenBank/DDBJ databases">
        <authorList>
            <person name="Gilbert D.G."/>
        </authorList>
    </citation>
    <scope>NUCLEOTIDE SEQUENCE [LARGE SCALE GENOMIC DNA]</scope>
    <source>
        <strain evidence="1 2">NRRL B-16712</strain>
    </source>
</reference>
<dbReference type="OrthoDB" id="3693473at2"/>
<keyword evidence="2" id="KW-1185">Reference proteome</keyword>
<evidence type="ECO:0000313" key="2">
    <source>
        <dbReference type="Proteomes" id="UP000053244"/>
    </source>
</evidence>
<dbReference type="EMBL" id="LLZH01000342">
    <property type="protein sequence ID" value="KUL22354.1"/>
    <property type="molecule type" value="Genomic_DNA"/>
</dbReference>
<name>A0A101J8W5_9ACTN</name>
<protein>
    <submittedName>
        <fullName evidence="1">Uncharacterized protein</fullName>
    </submittedName>
</protein>
<dbReference type="Gene3D" id="4.10.410.40">
    <property type="match status" value="1"/>
</dbReference>
<comment type="caution">
    <text evidence="1">The sequence shown here is derived from an EMBL/GenBank/DDBJ whole genome shotgun (WGS) entry which is preliminary data.</text>
</comment>
<evidence type="ECO:0000313" key="1">
    <source>
        <dbReference type="EMBL" id="KUL22354.1"/>
    </source>
</evidence>
<organism evidence="1 2">
    <name type="scientific">Actinoplanes awajinensis subsp. mycoplanecinus</name>
    <dbReference type="NCBI Taxonomy" id="135947"/>
    <lineage>
        <taxon>Bacteria</taxon>
        <taxon>Bacillati</taxon>
        <taxon>Actinomycetota</taxon>
        <taxon>Actinomycetes</taxon>
        <taxon>Micromonosporales</taxon>
        <taxon>Micromonosporaceae</taxon>
        <taxon>Actinoplanes</taxon>
    </lineage>
</organism>
<proteinExistence type="predicted"/>
<accession>A0A101J8W5</accession>
<gene>
    <name evidence="1" type="ORF">ADL15_48340</name>
</gene>
<sequence length="136" mass="14486">MTVIIRGNKTEVELDGVELTDYSNNSQLEFSADSHDVTTYGNDSHVFSGGLLNGNATISGFYDSTAVTGPRAVIKPLVGTVVEFVHRPEGTGTGKPQDVVQALVTKYTQTHPVADIVTWAVDLQFSGDVDSDPQAS</sequence>
<dbReference type="AlphaFoldDB" id="A0A101J8W5"/>